<protein>
    <recommendedName>
        <fullName evidence="3">Phage protein</fullName>
    </recommendedName>
</protein>
<name>A0ABV3Q7U4_9BACL</name>
<gene>
    <name evidence="1" type="ORF">AB1471_16625</name>
</gene>
<keyword evidence="2" id="KW-1185">Reference proteome</keyword>
<comment type="caution">
    <text evidence="1">The sequence shown here is derived from an EMBL/GenBank/DDBJ whole genome shotgun (WGS) entry which is preliminary data.</text>
</comment>
<dbReference type="RefSeq" id="WP_367780878.1">
    <property type="nucleotide sequence ID" value="NZ_JBFMIA010000042.1"/>
</dbReference>
<evidence type="ECO:0008006" key="3">
    <source>
        <dbReference type="Google" id="ProtNLM"/>
    </source>
</evidence>
<dbReference type="EMBL" id="JBFMIA010000042">
    <property type="protein sequence ID" value="MEW9503392.1"/>
    <property type="molecule type" value="Genomic_DNA"/>
</dbReference>
<proteinExistence type="predicted"/>
<dbReference type="Proteomes" id="UP001556040">
    <property type="component" value="Unassembled WGS sequence"/>
</dbReference>
<sequence>MRIKLKPSKKFARIKHIIVNGTMVATGFDRCDGTFEVMPHAQYFNYNNTVIIEEKRMEEWFIKKLDDLI</sequence>
<organism evidence="1 2">
    <name type="scientific">Jeotgalibacillus marinus</name>
    <dbReference type="NCBI Taxonomy" id="86667"/>
    <lineage>
        <taxon>Bacteria</taxon>
        <taxon>Bacillati</taxon>
        <taxon>Bacillota</taxon>
        <taxon>Bacilli</taxon>
        <taxon>Bacillales</taxon>
        <taxon>Caryophanaceae</taxon>
        <taxon>Jeotgalibacillus</taxon>
    </lineage>
</organism>
<evidence type="ECO:0000313" key="1">
    <source>
        <dbReference type="EMBL" id="MEW9503392.1"/>
    </source>
</evidence>
<evidence type="ECO:0000313" key="2">
    <source>
        <dbReference type="Proteomes" id="UP001556040"/>
    </source>
</evidence>
<reference evidence="1 2" key="1">
    <citation type="journal article" date="1979" name="Int. J. Syst. Evol. Microbiol.">
        <title>Bacillus globisporus subsp. marinus subsp. nov.</title>
        <authorList>
            <person name="Liu H."/>
        </authorList>
    </citation>
    <scope>NUCLEOTIDE SEQUENCE [LARGE SCALE GENOMIC DNA]</scope>
    <source>
        <strain evidence="1 2">DSM 1297</strain>
    </source>
</reference>
<accession>A0ABV3Q7U4</accession>